<accession>A0A8J3SC43</accession>
<dbReference type="EMBL" id="BOOI01000054">
    <property type="protein sequence ID" value="GIH87058.1"/>
    <property type="molecule type" value="Genomic_DNA"/>
</dbReference>
<keyword evidence="2" id="KW-0238">DNA-binding</keyword>
<sequence>MDDKTPDRAPGSLAGNPAHELDASALKGLAHPVRLQLLELLDHHGPATATQLAARTGENTGSTSYHLRQLARHGLIEEVSGRGKGKERWWRSRRFGFDGDRFRRDPDTAQAAEFLLAELLRKRGAELGRWLEESRTTPREWVEATVNLHAVVRMTREELAGLVREVSRVVDAHVEKVRGREEDTPGTARVIVNFDAFPVGLGGQDPPESTESTESTE</sequence>
<evidence type="ECO:0000313" key="5">
    <source>
        <dbReference type="EMBL" id="GIH87058.1"/>
    </source>
</evidence>
<keyword evidence="6" id="KW-1185">Reference proteome</keyword>
<keyword evidence="1" id="KW-0805">Transcription regulation</keyword>
<dbReference type="InterPro" id="IPR011991">
    <property type="entry name" value="ArsR-like_HTH"/>
</dbReference>
<feature type="domain" description="HTH arsR-type" evidence="4">
    <location>
        <begin position="24"/>
        <end position="110"/>
    </location>
</feature>
<evidence type="ECO:0000259" key="4">
    <source>
        <dbReference type="SMART" id="SM00418"/>
    </source>
</evidence>
<dbReference type="GO" id="GO:0003677">
    <property type="term" value="F:DNA binding"/>
    <property type="evidence" value="ECO:0007669"/>
    <property type="project" value="UniProtKB-KW"/>
</dbReference>
<dbReference type="InterPro" id="IPR001845">
    <property type="entry name" value="HTH_ArsR_DNA-bd_dom"/>
</dbReference>
<organism evidence="5 6">
    <name type="scientific">Planobispora rosea</name>
    <dbReference type="NCBI Taxonomy" id="35762"/>
    <lineage>
        <taxon>Bacteria</taxon>
        <taxon>Bacillati</taxon>
        <taxon>Actinomycetota</taxon>
        <taxon>Actinomycetes</taxon>
        <taxon>Streptosporangiales</taxon>
        <taxon>Streptosporangiaceae</taxon>
        <taxon>Planobispora</taxon>
    </lineage>
</organism>
<dbReference type="Gene3D" id="1.10.10.10">
    <property type="entry name" value="Winged helix-like DNA-binding domain superfamily/Winged helix DNA-binding domain"/>
    <property type="match status" value="1"/>
</dbReference>
<dbReference type="RefSeq" id="WP_189243347.1">
    <property type="nucleotide sequence ID" value="NZ_BMQP01000035.1"/>
</dbReference>
<dbReference type="GO" id="GO:0003700">
    <property type="term" value="F:DNA-binding transcription factor activity"/>
    <property type="evidence" value="ECO:0007669"/>
    <property type="project" value="InterPro"/>
</dbReference>
<dbReference type="InterPro" id="IPR051011">
    <property type="entry name" value="Metal_resp_trans_reg"/>
</dbReference>
<proteinExistence type="predicted"/>
<reference evidence="5" key="1">
    <citation type="submission" date="2021-01" db="EMBL/GenBank/DDBJ databases">
        <title>Whole genome shotgun sequence of Planobispora rosea NBRC 15558.</title>
        <authorList>
            <person name="Komaki H."/>
            <person name="Tamura T."/>
        </authorList>
    </citation>
    <scope>NUCLEOTIDE SEQUENCE</scope>
    <source>
        <strain evidence="5">NBRC 15558</strain>
    </source>
</reference>
<evidence type="ECO:0000256" key="1">
    <source>
        <dbReference type="ARBA" id="ARBA00023015"/>
    </source>
</evidence>
<dbReference type="PANTHER" id="PTHR43132:SF2">
    <property type="entry name" value="ARSENICAL RESISTANCE OPERON REPRESSOR ARSR-RELATED"/>
    <property type="match status" value="1"/>
</dbReference>
<dbReference type="InterPro" id="IPR036388">
    <property type="entry name" value="WH-like_DNA-bd_sf"/>
</dbReference>
<dbReference type="Pfam" id="PF12840">
    <property type="entry name" value="HTH_20"/>
    <property type="match status" value="1"/>
</dbReference>
<dbReference type="AlphaFoldDB" id="A0A8J3SC43"/>
<dbReference type="InterPro" id="IPR036390">
    <property type="entry name" value="WH_DNA-bd_sf"/>
</dbReference>
<gene>
    <name evidence="5" type="ORF">Pro02_54660</name>
</gene>
<protein>
    <submittedName>
        <fullName evidence="5">Transcriptional regulator</fullName>
    </submittedName>
</protein>
<dbReference type="PANTHER" id="PTHR43132">
    <property type="entry name" value="ARSENICAL RESISTANCE OPERON REPRESSOR ARSR-RELATED"/>
    <property type="match status" value="1"/>
</dbReference>
<dbReference type="SMART" id="SM00418">
    <property type="entry name" value="HTH_ARSR"/>
    <property type="match status" value="1"/>
</dbReference>
<evidence type="ECO:0000313" key="6">
    <source>
        <dbReference type="Proteomes" id="UP000655044"/>
    </source>
</evidence>
<dbReference type="SUPFAM" id="SSF46785">
    <property type="entry name" value="Winged helix' DNA-binding domain"/>
    <property type="match status" value="1"/>
</dbReference>
<name>A0A8J3SC43_PLARO</name>
<evidence type="ECO:0000256" key="3">
    <source>
        <dbReference type="ARBA" id="ARBA00023163"/>
    </source>
</evidence>
<dbReference type="CDD" id="cd00090">
    <property type="entry name" value="HTH_ARSR"/>
    <property type="match status" value="1"/>
</dbReference>
<keyword evidence="3" id="KW-0804">Transcription</keyword>
<comment type="caution">
    <text evidence="5">The sequence shown here is derived from an EMBL/GenBank/DDBJ whole genome shotgun (WGS) entry which is preliminary data.</text>
</comment>
<dbReference type="Proteomes" id="UP000655044">
    <property type="component" value="Unassembled WGS sequence"/>
</dbReference>
<evidence type="ECO:0000256" key="2">
    <source>
        <dbReference type="ARBA" id="ARBA00023125"/>
    </source>
</evidence>